<sequence>MTGNYNCNCNCTFIFIITFFINSSSAIKIKNVCSCLSVDPAVPHTSCKSRCYEPFDDETPGCRCDAQCVTSGNCCYDYHDLCLLPTQQWQCSRLRCGEARLADSRCHCSSDCEAAGDCCTNYRHVCHGETEWVEDLCEDLSAPQCPARSLHIRIISPLSFFF</sequence>
<gene>
    <name evidence="10" type="primary">LOC115367668</name>
</gene>
<keyword evidence="8" id="KW-0732">Signal</keyword>
<dbReference type="GO" id="GO:0046872">
    <property type="term" value="F:metal ion binding"/>
    <property type="evidence" value="ECO:0007669"/>
    <property type="project" value="UniProtKB-KW"/>
</dbReference>
<evidence type="ECO:0000256" key="4">
    <source>
        <dbReference type="ARBA" id="ARBA00022737"/>
    </source>
</evidence>
<dbReference type="PROSITE" id="PS00524">
    <property type="entry name" value="SMB_1"/>
    <property type="match status" value="1"/>
</dbReference>
<dbReference type="GO" id="GO:0016787">
    <property type="term" value="F:hydrolase activity"/>
    <property type="evidence" value="ECO:0007669"/>
    <property type="project" value="UniProtKB-KW"/>
</dbReference>
<keyword evidence="7" id="KW-0325">Glycoprotein</keyword>
<evidence type="ECO:0000256" key="2">
    <source>
        <dbReference type="ARBA" id="ARBA00022525"/>
    </source>
</evidence>
<dbReference type="SUPFAM" id="SSF90188">
    <property type="entry name" value="Somatomedin B domain"/>
    <property type="match status" value="2"/>
</dbReference>
<dbReference type="Proteomes" id="UP000472263">
    <property type="component" value="Chromosome 11"/>
</dbReference>
<dbReference type="Pfam" id="PF01033">
    <property type="entry name" value="Somatomedin_B"/>
    <property type="match status" value="2"/>
</dbReference>
<evidence type="ECO:0000259" key="9">
    <source>
        <dbReference type="PROSITE" id="PS50958"/>
    </source>
</evidence>
<keyword evidence="2" id="KW-0964">Secreted</keyword>
<dbReference type="InterPro" id="IPR036024">
    <property type="entry name" value="Somatomedin_B-like_dom_sf"/>
</dbReference>
<evidence type="ECO:0000256" key="8">
    <source>
        <dbReference type="SAM" id="SignalP"/>
    </source>
</evidence>
<name>A0A667XS03_9TELE</name>
<dbReference type="AlphaFoldDB" id="A0A667XS03"/>
<evidence type="ECO:0000313" key="10">
    <source>
        <dbReference type="Ensembl" id="ENSMMDP00005014824.1"/>
    </source>
</evidence>
<dbReference type="GeneTree" id="ENSGT00940000156034"/>
<dbReference type="SMART" id="SM00201">
    <property type="entry name" value="SO"/>
    <property type="match status" value="2"/>
</dbReference>
<feature type="chain" id="PRO_5025337632" description="SMB domain-containing protein" evidence="8">
    <location>
        <begin position="27"/>
        <end position="162"/>
    </location>
</feature>
<feature type="signal peptide" evidence="8">
    <location>
        <begin position="1"/>
        <end position="26"/>
    </location>
</feature>
<dbReference type="Gene3D" id="4.10.410.20">
    <property type="match status" value="2"/>
</dbReference>
<accession>A0A667XS03</accession>
<dbReference type="PRINTS" id="PR00022">
    <property type="entry name" value="SOMATOMEDINB"/>
</dbReference>
<reference evidence="10" key="3">
    <citation type="submission" date="2025-09" db="UniProtKB">
        <authorList>
            <consortium name="Ensembl"/>
        </authorList>
    </citation>
    <scope>IDENTIFICATION</scope>
</reference>
<organism evidence="10 11">
    <name type="scientific">Myripristis murdjan</name>
    <name type="common">pinecone soldierfish</name>
    <dbReference type="NCBI Taxonomy" id="586833"/>
    <lineage>
        <taxon>Eukaryota</taxon>
        <taxon>Metazoa</taxon>
        <taxon>Chordata</taxon>
        <taxon>Craniata</taxon>
        <taxon>Vertebrata</taxon>
        <taxon>Euteleostomi</taxon>
        <taxon>Actinopterygii</taxon>
        <taxon>Neopterygii</taxon>
        <taxon>Teleostei</taxon>
        <taxon>Neoteleostei</taxon>
        <taxon>Acanthomorphata</taxon>
        <taxon>Holocentriformes</taxon>
        <taxon>Holocentridae</taxon>
        <taxon>Myripristis</taxon>
    </lineage>
</organism>
<comment type="subcellular location">
    <subcellularLocation>
        <location evidence="1">Secreted</location>
    </subcellularLocation>
</comment>
<protein>
    <recommendedName>
        <fullName evidence="9">SMB domain-containing protein</fullName>
    </recommendedName>
</protein>
<proteinExistence type="predicted"/>
<keyword evidence="5" id="KW-0378">Hydrolase</keyword>
<dbReference type="GO" id="GO:0006955">
    <property type="term" value="P:immune response"/>
    <property type="evidence" value="ECO:0007669"/>
    <property type="project" value="InterPro"/>
</dbReference>
<keyword evidence="11" id="KW-1185">Reference proteome</keyword>
<evidence type="ECO:0000256" key="3">
    <source>
        <dbReference type="ARBA" id="ARBA00022723"/>
    </source>
</evidence>
<dbReference type="FunFam" id="4.10.410.20:FF:000001">
    <property type="entry name" value="Ectonucleotide pyrophosphatase/phosphodiesterase family member 2"/>
    <property type="match status" value="1"/>
</dbReference>
<dbReference type="InterPro" id="IPR001212">
    <property type="entry name" value="Somatomedin_B_dom"/>
</dbReference>
<reference evidence="10" key="2">
    <citation type="submission" date="2025-08" db="UniProtKB">
        <authorList>
            <consortium name="Ensembl"/>
        </authorList>
    </citation>
    <scope>IDENTIFICATION</scope>
</reference>
<evidence type="ECO:0000256" key="1">
    <source>
        <dbReference type="ARBA" id="ARBA00004613"/>
    </source>
</evidence>
<evidence type="ECO:0000256" key="5">
    <source>
        <dbReference type="ARBA" id="ARBA00022801"/>
    </source>
</evidence>
<dbReference type="GO" id="GO:0005044">
    <property type="term" value="F:scavenger receptor activity"/>
    <property type="evidence" value="ECO:0007669"/>
    <property type="project" value="InterPro"/>
</dbReference>
<dbReference type="Ensembl" id="ENSMMDT00005015229.1">
    <property type="protein sequence ID" value="ENSMMDP00005014824.1"/>
    <property type="gene ID" value="ENSMMDG00005007565.1"/>
</dbReference>
<evidence type="ECO:0000256" key="6">
    <source>
        <dbReference type="ARBA" id="ARBA00023157"/>
    </source>
</evidence>
<feature type="domain" description="SMB" evidence="9">
    <location>
        <begin position="87"/>
        <end position="131"/>
    </location>
</feature>
<reference evidence="10" key="1">
    <citation type="submission" date="2019-06" db="EMBL/GenBank/DDBJ databases">
        <authorList>
            <consortium name="Wellcome Sanger Institute Data Sharing"/>
        </authorList>
    </citation>
    <scope>NUCLEOTIDE SEQUENCE [LARGE SCALE GENOMIC DNA]</scope>
</reference>
<feature type="domain" description="SMB" evidence="9">
    <location>
        <begin position="43"/>
        <end position="86"/>
    </location>
</feature>
<dbReference type="PROSITE" id="PS50958">
    <property type="entry name" value="SMB_2"/>
    <property type="match status" value="2"/>
</dbReference>
<dbReference type="InterPro" id="IPR020436">
    <property type="entry name" value="SMB_chordata"/>
</dbReference>
<evidence type="ECO:0000256" key="7">
    <source>
        <dbReference type="ARBA" id="ARBA00023180"/>
    </source>
</evidence>
<keyword evidence="3" id="KW-0479">Metal-binding</keyword>
<keyword evidence="4" id="KW-0677">Repeat</keyword>
<evidence type="ECO:0000313" key="11">
    <source>
        <dbReference type="Proteomes" id="UP000472263"/>
    </source>
</evidence>
<dbReference type="GO" id="GO:0005576">
    <property type="term" value="C:extracellular region"/>
    <property type="evidence" value="ECO:0007669"/>
    <property type="project" value="UniProtKB-SubCell"/>
</dbReference>
<keyword evidence="6" id="KW-1015">Disulfide bond</keyword>
<dbReference type="GO" id="GO:0030247">
    <property type="term" value="F:polysaccharide binding"/>
    <property type="evidence" value="ECO:0007669"/>
    <property type="project" value="InterPro"/>
</dbReference>